<name>A0A231UZX4_9HYPH</name>
<dbReference type="RefSeq" id="WP_094077690.1">
    <property type="nucleotide sequence ID" value="NZ_NBYO01000002.1"/>
</dbReference>
<dbReference type="InterPro" id="IPR023214">
    <property type="entry name" value="HAD_sf"/>
</dbReference>
<comment type="similarity">
    <text evidence="4 6">Belongs to the HAD-like hydrolase superfamily. CbbY/CbbZ/Gph/YieH family.</text>
</comment>
<dbReference type="SFLD" id="SFLDG01129">
    <property type="entry name" value="C1.5:_HAD__Beta-PGM__Phosphata"/>
    <property type="match status" value="1"/>
</dbReference>
<keyword evidence="6" id="KW-0460">Magnesium</keyword>
<evidence type="ECO:0000313" key="8">
    <source>
        <dbReference type="Proteomes" id="UP000215405"/>
    </source>
</evidence>
<dbReference type="GO" id="GO:0006281">
    <property type="term" value="P:DNA repair"/>
    <property type="evidence" value="ECO:0007669"/>
    <property type="project" value="TreeGrafter"/>
</dbReference>
<dbReference type="EC" id="3.1.3.18" evidence="5 6"/>
<dbReference type="HAMAP" id="MF_00495">
    <property type="entry name" value="GPH_hydrolase_bact"/>
    <property type="match status" value="1"/>
</dbReference>
<dbReference type="GO" id="GO:0046295">
    <property type="term" value="P:glycolate biosynthetic process"/>
    <property type="evidence" value="ECO:0007669"/>
    <property type="project" value="UniProtKB-UniRule"/>
</dbReference>
<evidence type="ECO:0000256" key="1">
    <source>
        <dbReference type="ARBA" id="ARBA00000830"/>
    </source>
</evidence>
<evidence type="ECO:0000256" key="4">
    <source>
        <dbReference type="ARBA" id="ARBA00006171"/>
    </source>
</evidence>
<keyword evidence="8" id="KW-1185">Reference proteome</keyword>
<evidence type="ECO:0000256" key="2">
    <source>
        <dbReference type="ARBA" id="ARBA00001946"/>
    </source>
</evidence>
<protein>
    <recommendedName>
        <fullName evidence="5 6">Phosphoglycolate phosphatase</fullName>
        <shortName evidence="6">PGP</shortName>
        <shortName evidence="6">PGPase</shortName>
        <ecNumber evidence="5 6">3.1.3.18</ecNumber>
    </recommendedName>
</protein>
<proteinExistence type="inferred from homology"/>
<dbReference type="PANTHER" id="PTHR43434:SF1">
    <property type="entry name" value="PHOSPHOGLYCOLATE PHOSPHATASE"/>
    <property type="match status" value="1"/>
</dbReference>
<dbReference type="InterPro" id="IPR036412">
    <property type="entry name" value="HAD-like_sf"/>
</dbReference>
<evidence type="ECO:0000256" key="5">
    <source>
        <dbReference type="ARBA" id="ARBA00013078"/>
    </source>
</evidence>
<dbReference type="UniPathway" id="UPA00865">
    <property type="reaction ID" value="UER00834"/>
</dbReference>
<dbReference type="AlphaFoldDB" id="A0A231UZX4"/>
<organism evidence="7 8">
    <name type="scientific">Notoacmeibacter marinus</name>
    <dbReference type="NCBI Taxonomy" id="1876515"/>
    <lineage>
        <taxon>Bacteria</taxon>
        <taxon>Pseudomonadati</taxon>
        <taxon>Pseudomonadota</taxon>
        <taxon>Alphaproteobacteria</taxon>
        <taxon>Hyphomicrobiales</taxon>
        <taxon>Notoacmeibacteraceae</taxon>
        <taxon>Notoacmeibacter</taxon>
    </lineage>
</organism>
<evidence type="ECO:0000256" key="3">
    <source>
        <dbReference type="ARBA" id="ARBA00004818"/>
    </source>
</evidence>
<dbReference type="SFLD" id="SFLDS00003">
    <property type="entry name" value="Haloacid_Dehalogenase"/>
    <property type="match status" value="1"/>
</dbReference>
<keyword evidence="6" id="KW-0479">Metal-binding</keyword>
<evidence type="ECO:0000256" key="6">
    <source>
        <dbReference type="HAMAP-Rule" id="MF_00495"/>
    </source>
</evidence>
<comment type="pathway">
    <text evidence="3 6">Organic acid metabolism; glycolate biosynthesis; glycolate from 2-phosphoglycolate: step 1/1.</text>
</comment>
<comment type="caution">
    <text evidence="7">The sequence shown here is derived from an EMBL/GenBank/DDBJ whole genome shotgun (WGS) entry which is preliminary data.</text>
</comment>
<sequence length="232" mass="25379">MVRPTIVFDLDGTLVDTAPDLVDSLNHCLISHGLQPAHEKDIRHFAGRGARVMLQRAFEAQERHADLSEQTLANLLDLFIEHYRSHIPGRSRPFSGAVDAMERFAEAGWTLAVCTNKFENLARPLLGGLGLDSRLAAIAGSDTFAYRKPDPRHLTDTIAMAGGNPRRSLLIGDSRTDIDTAKAAAIPVVAVTFGYSDVPVADLDPDRTIDHFDELTLALADELISSLEVQDR</sequence>
<comment type="cofactor">
    <cofactor evidence="2 6">
        <name>Mg(2+)</name>
        <dbReference type="ChEBI" id="CHEBI:18420"/>
    </cofactor>
</comment>
<gene>
    <name evidence="7" type="ORF">B7H23_09055</name>
</gene>
<dbReference type="Gene3D" id="3.40.50.1000">
    <property type="entry name" value="HAD superfamily/HAD-like"/>
    <property type="match status" value="1"/>
</dbReference>
<evidence type="ECO:0000313" key="7">
    <source>
        <dbReference type="EMBL" id="OXT00876.1"/>
    </source>
</evidence>
<dbReference type="GO" id="GO:0005829">
    <property type="term" value="C:cytosol"/>
    <property type="evidence" value="ECO:0007669"/>
    <property type="project" value="TreeGrafter"/>
</dbReference>
<dbReference type="SUPFAM" id="SSF56784">
    <property type="entry name" value="HAD-like"/>
    <property type="match status" value="1"/>
</dbReference>
<feature type="active site" description="Nucleophile" evidence="6">
    <location>
        <position position="9"/>
    </location>
</feature>
<dbReference type="EMBL" id="NBYO01000002">
    <property type="protein sequence ID" value="OXT00876.1"/>
    <property type="molecule type" value="Genomic_DNA"/>
</dbReference>
<dbReference type="SFLD" id="SFLDG01135">
    <property type="entry name" value="C1.5.6:_HAD__Beta-PGM__Phospha"/>
    <property type="match status" value="1"/>
</dbReference>
<comment type="function">
    <text evidence="6">Specifically catalyzes the dephosphorylation of 2-phosphoglycolate. Is involved in the dissimilation of the intracellular 2-phosphoglycolate formed during the DNA repair of 3'-phosphoglycolate ends, a major class of DNA lesions induced by oxidative stress.</text>
</comment>
<dbReference type="InterPro" id="IPR050155">
    <property type="entry name" value="HAD-like_hydrolase_sf"/>
</dbReference>
<feature type="binding site" evidence="6">
    <location>
        <position position="173"/>
    </location>
    <ligand>
        <name>Mg(2+)</name>
        <dbReference type="ChEBI" id="CHEBI:18420"/>
    </ligand>
</feature>
<reference evidence="8" key="1">
    <citation type="journal article" date="2017" name="Int. J. Syst. Evol. Microbiol.">
        <title>Notoacmeibacter marinus gen. nov., sp. nov., isolated from the gut of a limpet and proposal of Notoacmeibacteraceae fam. nov. in the order Rhizobiales of the class Alphaproteobacteria.</title>
        <authorList>
            <person name="Huang Z."/>
            <person name="Guo F."/>
            <person name="Lai Q."/>
        </authorList>
    </citation>
    <scope>NUCLEOTIDE SEQUENCE [LARGE SCALE GENOMIC DNA]</scope>
    <source>
        <strain evidence="8">XMTR2A4</strain>
    </source>
</reference>
<dbReference type="GO" id="GO:0005975">
    <property type="term" value="P:carbohydrate metabolic process"/>
    <property type="evidence" value="ECO:0007669"/>
    <property type="project" value="InterPro"/>
</dbReference>
<dbReference type="InterPro" id="IPR023198">
    <property type="entry name" value="PGP-like_dom2"/>
</dbReference>
<accession>A0A231UZX4</accession>
<keyword evidence="6" id="KW-0119">Carbohydrate metabolism</keyword>
<dbReference type="InterPro" id="IPR037512">
    <property type="entry name" value="PGPase_prok"/>
</dbReference>
<keyword evidence="6" id="KW-0378">Hydrolase</keyword>
<feature type="binding site" evidence="6">
    <location>
        <position position="11"/>
    </location>
    <ligand>
        <name>Mg(2+)</name>
        <dbReference type="ChEBI" id="CHEBI:18420"/>
    </ligand>
</feature>
<feature type="binding site" evidence="6">
    <location>
        <position position="9"/>
    </location>
    <ligand>
        <name>Mg(2+)</name>
        <dbReference type="ChEBI" id="CHEBI:18420"/>
    </ligand>
</feature>
<dbReference type="GO" id="GO:0008967">
    <property type="term" value="F:phosphoglycolate phosphatase activity"/>
    <property type="evidence" value="ECO:0007669"/>
    <property type="project" value="UniProtKB-UniRule"/>
</dbReference>
<dbReference type="Proteomes" id="UP000215405">
    <property type="component" value="Unassembled WGS sequence"/>
</dbReference>
<dbReference type="InterPro" id="IPR041492">
    <property type="entry name" value="HAD_2"/>
</dbReference>
<dbReference type="GO" id="GO:0046872">
    <property type="term" value="F:metal ion binding"/>
    <property type="evidence" value="ECO:0007669"/>
    <property type="project" value="UniProtKB-KW"/>
</dbReference>
<dbReference type="PANTHER" id="PTHR43434">
    <property type="entry name" value="PHOSPHOGLYCOLATE PHOSPHATASE"/>
    <property type="match status" value="1"/>
</dbReference>
<dbReference type="Pfam" id="PF13419">
    <property type="entry name" value="HAD_2"/>
    <property type="match status" value="1"/>
</dbReference>
<comment type="catalytic activity">
    <reaction evidence="1 6">
        <text>2-phosphoglycolate + H2O = glycolate + phosphate</text>
        <dbReference type="Rhea" id="RHEA:14369"/>
        <dbReference type="ChEBI" id="CHEBI:15377"/>
        <dbReference type="ChEBI" id="CHEBI:29805"/>
        <dbReference type="ChEBI" id="CHEBI:43474"/>
        <dbReference type="ChEBI" id="CHEBI:58033"/>
        <dbReference type="EC" id="3.1.3.18"/>
    </reaction>
</comment>
<dbReference type="Gene3D" id="1.10.150.240">
    <property type="entry name" value="Putative phosphatase, domain 2"/>
    <property type="match status" value="1"/>
</dbReference>
<dbReference type="CDD" id="cd07512">
    <property type="entry name" value="HAD_PGPase"/>
    <property type="match status" value="1"/>
</dbReference>